<comment type="similarity">
    <text evidence="4">Belongs to the ABC transporter superfamily. Macrolide exporter (TC 3.A.1.122) family.</text>
</comment>
<organism evidence="7 8">
    <name type="scientific">Bythopirellula goksoeyrii</name>
    <dbReference type="NCBI Taxonomy" id="1400387"/>
    <lineage>
        <taxon>Bacteria</taxon>
        <taxon>Pseudomonadati</taxon>
        <taxon>Planctomycetota</taxon>
        <taxon>Planctomycetia</taxon>
        <taxon>Pirellulales</taxon>
        <taxon>Lacipirellulaceae</taxon>
        <taxon>Bythopirellula</taxon>
    </lineage>
</organism>
<dbReference type="EC" id="3.6.3.-" evidence="7"/>
<dbReference type="Pfam" id="PF00005">
    <property type="entry name" value="ABC_tran"/>
    <property type="match status" value="1"/>
</dbReference>
<dbReference type="GO" id="GO:0016887">
    <property type="term" value="F:ATP hydrolysis activity"/>
    <property type="evidence" value="ECO:0007669"/>
    <property type="project" value="InterPro"/>
</dbReference>
<evidence type="ECO:0000256" key="4">
    <source>
        <dbReference type="ARBA" id="ARBA00038388"/>
    </source>
</evidence>
<dbReference type="InterPro" id="IPR015854">
    <property type="entry name" value="ABC_transpr_LolD-like"/>
</dbReference>
<dbReference type="PROSITE" id="PS00211">
    <property type="entry name" value="ABC_TRANSPORTER_1"/>
    <property type="match status" value="1"/>
</dbReference>
<dbReference type="SUPFAM" id="SSF52540">
    <property type="entry name" value="P-loop containing nucleoside triphosphate hydrolases"/>
    <property type="match status" value="1"/>
</dbReference>
<dbReference type="InterPro" id="IPR003439">
    <property type="entry name" value="ABC_transporter-like_ATP-bd"/>
</dbReference>
<dbReference type="InterPro" id="IPR027417">
    <property type="entry name" value="P-loop_NTPase"/>
</dbReference>
<evidence type="ECO:0000313" key="7">
    <source>
        <dbReference type="EMBL" id="QEG34905.1"/>
    </source>
</evidence>
<dbReference type="GO" id="GO:0098796">
    <property type="term" value="C:membrane protein complex"/>
    <property type="evidence" value="ECO:0007669"/>
    <property type="project" value="UniProtKB-ARBA"/>
</dbReference>
<dbReference type="Proteomes" id="UP000323917">
    <property type="component" value="Chromosome"/>
</dbReference>
<dbReference type="RefSeq" id="WP_210417953.1">
    <property type="nucleotide sequence ID" value="NZ_CP042913.1"/>
</dbReference>
<keyword evidence="3" id="KW-0067">ATP-binding</keyword>
<dbReference type="PANTHER" id="PTHR24220">
    <property type="entry name" value="IMPORT ATP-BINDING PROTEIN"/>
    <property type="match status" value="1"/>
</dbReference>
<dbReference type="FunFam" id="3.40.50.300:FF:000032">
    <property type="entry name" value="Export ABC transporter ATP-binding protein"/>
    <property type="match status" value="1"/>
</dbReference>
<evidence type="ECO:0000259" key="6">
    <source>
        <dbReference type="PROSITE" id="PS50893"/>
    </source>
</evidence>
<feature type="compositionally biased region" description="Polar residues" evidence="5">
    <location>
        <begin position="1"/>
        <end position="12"/>
    </location>
</feature>
<evidence type="ECO:0000313" key="8">
    <source>
        <dbReference type="Proteomes" id="UP000323917"/>
    </source>
</evidence>
<proteinExistence type="inferred from homology"/>
<dbReference type="EMBL" id="CP042913">
    <property type="protein sequence ID" value="QEG34905.1"/>
    <property type="molecule type" value="Genomic_DNA"/>
</dbReference>
<protein>
    <submittedName>
        <fullName evidence="7">P-loop containing nucleoside triphosphate hydrolase</fullName>
        <ecNumber evidence="7">3.6.3.-</ecNumber>
    </submittedName>
</protein>
<dbReference type="GO" id="GO:0005886">
    <property type="term" value="C:plasma membrane"/>
    <property type="evidence" value="ECO:0007669"/>
    <property type="project" value="TreeGrafter"/>
</dbReference>
<keyword evidence="1" id="KW-0813">Transport</keyword>
<dbReference type="AlphaFoldDB" id="A0A5B9QBF9"/>
<dbReference type="PROSITE" id="PS50893">
    <property type="entry name" value="ABC_TRANSPORTER_2"/>
    <property type="match status" value="1"/>
</dbReference>
<keyword evidence="2" id="KW-0547">Nucleotide-binding</keyword>
<evidence type="ECO:0000256" key="3">
    <source>
        <dbReference type="ARBA" id="ARBA00022840"/>
    </source>
</evidence>
<keyword evidence="8" id="KW-1185">Reference proteome</keyword>
<sequence>MSSISDPRQTSRPALRLSEGTSALAAQPRSSKVQMATRQLFKSYQKGSFGIPVLQGIDLDIYEGEFLAIVGSSGCGKSTLLHLLGTLDRPDAGEVHFDGHRIDNLPNASRDLLRNKHFGMIFQFYHLLPELTALENVLAPALITESTLGYWFRRGEHRRRAGELLELVGISHRAKHKPRELSGGEMQRAAIARALLNKPRVLLADEPTGNLDRSTGKQIMKILGELNQREKLTIVMVTHDPWIAEQADRTVKLVEGRIQGS</sequence>
<dbReference type="Gene3D" id="3.40.50.300">
    <property type="entry name" value="P-loop containing nucleotide triphosphate hydrolases"/>
    <property type="match status" value="1"/>
</dbReference>
<evidence type="ECO:0000256" key="2">
    <source>
        <dbReference type="ARBA" id="ARBA00022741"/>
    </source>
</evidence>
<accession>A0A5B9QBF9</accession>
<dbReference type="PANTHER" id="PTHR24220:SF689">
    <property type="entry name" value="LIPOPROTEIN-RELEASING SYSTEM ATP-BINDING PROTEIN LOLD"/>
    <property type="match status" value="1"/>
</dbReference>
<feature type="region of interest" description="Disordered" evidence="5">
    <location>
        <begin position="1"/>
        <end position="29"/>
    </location>
</feature>
<dbReference type="InterPro" id="IPR017871">
    <property type="entry name" value="ABC_transporter-like_CS"/>
</dbReference>
<dbReference type="GO" id="GO:0005524">
    <property type="term" value="F:ATP binding"/>
    <property type="evidence" value="ECO:0007669"/>
    <property type="project" value="UniProtKB-KW"/>
</dbReference>
<dbReference type="GO" id="GO:0022857">
    <property type="term" value="F:transmembrane transporter activity"/>
    <property type="evidence" value="ECO:0007669"/>
    <property type="project" value="TreeGrafter"/>
</dbReference>
<name>A0A5B9QBF9_9BACT</name>
<gene>
    <name evidence="7" type="ORF">Pr1d_21930</name>
</gene>
<dbReference type="CDD" id="cd03255">
    <property type="entry name" value="ABC_MJ0796_LolCDE_FtsE"/>
    <property type="match status" value="1"/>
</dbReference>
<evidence type="ECO:0000256" key="5">
    <source>
        <dbReference type="SAM" id="MobiDB-lite"/>
    </source>
</evidence>
<dbReference type="InterPro" id="IPR017911">
    <property type="entry name" value="MacB-like_ATP-bd"/>
</dbReference>
<keyword evidence="7" id="KW-0378">Hydrolase</keyword>
<evidence type="ECO:0000256" key="1">
    <source>
        <dbReference type="ARBA" id="ARBA00022448"/>
    </source>
</evidence>
<reference evidence="7 8" key="1">
    <citation type="submission" date="2019-08" db="EMBL/GenBank/DDBJ databases">
        <title>Deep-cultivation of Planctomycetes and their phenomic and genomic characterization uncovers novel biology.</title>
        <authorList>
            <person name="Wiegand S."/>
            <person name="Jogler M."/>
            <person name="Boedeker C."/>
            <person name="Pinto D."/>
            <person name="Vollmers J."/>
            <person name="Rivas-Marin E."/>
            <person name="Kohn T."/>
            <person name="Peeters S.H."/>
            <person name="Heuer A."/>
            <person name="Rast P."/>
            <person name="Oberbeckmann S."/>
            <person name="Bunk B."/>
            <person name="Jeske O."/>
            <person name="Meyerdierks A."/>
            <person name="Storesund J.E."/>
            <person name="Kallscheuer N."/>
            <person name="Luecker S."/>
            <person name="Lage O.M."/>
            <person name="Pohl T."/>
            <person name="Merkel B.J."/>
            <person name="Hornburger P."/>
            <person name="Mueller R.-W."/>
            <person name="Bruemmer F."/>
            <person name="Labrenz M."/>
            <person name="Spormann A.M."/>
            <person name="Op den Camp H."/>
            <person name="Overmann J."/>
            <person name="Amann R."/>
            <person name="Jetten M.S.M."/>
            <person name="Mascher T."/>
            <person name="Medema M.H."/>
            <person name="Devos D.P."/>
            <person name="Kaster A.-K."/>
            <person name="Ovreas L."/>
            <person name="Rohde M."/>
            <person name="Galperin M.Y."/>
            <person name="Jogler C."/>
        </authorList>
    </citation>
    <scope>NUCLEOTIDE SEQUENCE [LARGE SCALE GENOMIC DNA]</scope>
    <source>
        <strain evidence="7 8">Pr1d</strain>
    </source>
</reference>
<dbReference type="KEGG" id="bgok:Pr1d_21930"/>
<feature type="domain" description="ABC transporter" evidence="6">
    <location>
        <begin position="35"/>
        <end position="261"/>
    </location>
</feature>
<dbReference type="SMART" id="SM00382">
    <property type="entry name" value="AAA"/>
    <property type="match status" value="1"/>
</dbReference>
<dbReference type="InterPro" id="IPR003593">
    <property type="entry name" value="AAA+_ATPase"/>
</dbReference>